<evidence type="ECO:0000256" key="4">
    <source>
        <dbReference type="ARBA" id="ARBA00023136"/>
    </source>
</evidence>
<feature type="transmembrane region" description="Helical" evidence="5">
    <location>
        <begin position="211"/>
        <end position="232"/>
    </location>
</feature>
<feature type="transmembrane region" description="Helical" evidence="5">
    <location>
        <begin position="281"/>
        <end position="303"/>
    </location>
</feature>
<dbReference type="RefSeq" id="WP_184966266.1">
    <property type="nucleotide sequence ID" value="NZ_JACHIN010000007.1"/>
</dbReference>
<proteinExistence type="predicted"/>
<organism evidence="6 7">
    <name type="scientific">Nonomuraea endophytica</name>
    <dbReference type="NCBI Taxonomy" id="714136"/>
    <lineage>
        <taxon>Bacteria</taxon>
        <taxon>Bacillati</taxon>
        <taxon>Actinomycetota</taxon>
        <taxon>Actinomycetes</taxon>
        <taxon>Streptosporangiales</taxon>
        <taxon>Streptosporangiaceae</taxon>
        <taxon>Nonomuraea</taxon>
    </lineage>
</organism>
<sequence>MIETTRATGLLPDRRAPWMAAVPFLVTGMVLASYFVRIPSMKLQFGLSDGQLGLLFTLPILSALVAMQLTGRLVARHGSAPVVRAAVIALPLLLPCYALAGDLVWFGVVLVLFGAVDGVIDVSMNAHAITVERTLKRHVMNSCHAAWSIGAAIGSVLGGLSLKAGLTMGQHFTLVAVAMVALAVPAGRGMLSGRADRTGARAPEERARGGWTARVLVFGLTGTVVLVVSGAVGNWSGIFLHEHLGATLAAASLGYVGFSVCEAGGRLVGDRLHERYGPARLVRWSGVIAVAGFALAVAAPVAWLSIAGFALVGLGLSVLVPIIFSSIGHGADNPASALAKVNTLTYSGLLIGPVLVGWFADAAGLTTTLAGLVALTAVTLAIGLRRI</sequence>
<dbReference type="Pfam" id="PF07690">
    <property type="entry name" value="MFS_1"/>
    <property type="match status" value="1"/>
</dbReference>
<dbReference type="InterPro" id="IPR011701">
    <property type="entry name" value="MFS"/>
</dbReference>
<reference evidence="6 7" key="1">
    <citation type="submission" date="2020-08" db="EMBL/GenBank/DDBJ databases">
        <title>Genomic Encyclopedia of Type Strains, Phase IV (KMG-IV): sequencing the most valuable type-strain genomes for metagenomic binning, comparative biology and taxonomic classification.</title>
        <authorList>
            <person name="Goeker M."/>
        </authorList>
    </citation>
    <scope>NUCLEOTIDE SEQUENCE [LARGE SCALE GENOMIC DNA]</scope>
    <source>
        <strain evidence="6 7">DSM 45385</strain>
    </source>
</reference>
<keyword evidence="7" id="KW-1185">Reference proteome</keyword>
<dbReference type="EMBL" id="JACHIN010000007">
    <property type="protein sequence ID" value="MBB5080128.1"/>
    <property type="molecule type" value="Genomic_DNA"/>
</dbReference>
<name>A0A7W8A5W4_9ACTN</name>
<evidence type="ECO:0000256" key="5">
    <source>
        <dbReference type="SAM" id="Phobius"/>
    </source>
</evidence>
<dbReference type="CDD" id="cd17393">
    <property type="entry name" value="MFS_MosC_like"/>
    <property type="match status" value="1"/>
</dbReference>
<feature type="transmembrane region" description="Helical" evidence="5">
    <location>
        <begin position="16"/>
        <end position="36"/>
    </location>
</feature>
<protein>
    <submittedName>
        <fullName evidence="6">MFS family permease</fullName>
    </submittedName>
</protein>
<dbReference type="GO" id="GO:0016020">
    <property type="term" value="C:membrane"/>
    <property type="evidence" value="ECO:0007669"/>
    <property type="project" value="UniProtKB-SubCell"/>
</dbReference>
<feature type="transmembrane region" description="Helical" evidence="5">
    <location>
        <begin position="172"/>
        <end position="191"/>
    </location>
</feature>
<feature type="transmembrane region" description="Helical" evidence="5">
    <location>
        <begin position="56"/>
        <end position="75"/>
    </location>
</feature>
<dbReference type="Gene3D" id="1.20.1250.20">
    <property type="entry name" value="MFS general substrate transporter like domains"/>
    <property type="match status" value="2"/>
</dbReference>
<comment type="subcellular location">
    <subcellularLocation>
        <location evidence="1">Membrane</location>
        <topology evidence="1">Multi-pass membrane protein</topology>
    </subcellularLocation>
</comment>
<dbReference type="InterPro" id="IPR051788">
    <property type="entry name" value="MFS_Transporter"/>
</dbReference>
<feature type="transmembrane region" description="Helical" evidence="5">
    <location>
        <begin position="343"/>
        <end position="360"/>
    </location>
</feature>
<comment type="caution">
    <text evidence="6">The sequence shown here is derived from an EMBL/GenBank/DDBJ whole genome shotgun (WGS) entry which is preliminary data.</text>
</comment>
<dbReference type="AlphaFoldDB" id="A0A7W8A5W4"/>
<keyword evidence="3 5" id="KW-1133">Transmembrane helix</keyword>
<evidence type="ECO:0000256" key="1">
    <source>
        <dbReference type="ARBA" id="ARBA00004141"/>
    </source>
</evidence>
<feature type="transmembrane region" description="Helical" evidence="5">
    <location>
        <begin position="309"/>
        <end position="331"/>
    </location>
</feature>
<accession>A0A7W8A5W4</accession>
<feature type="transmembrane region" description="Helical" evidence="5">
    <location>
        <begin position="145"/>
        <end position="166"/>
    </location>
</feature>
<evidence type="ECO:0000313" key="6">
    <source>
        <dbReference type="EMBL" id="MBB5080128.1"/>
    </source>
</evidence>
<feature type="transmembrane region" description="Helical" evidence="5">
    <location>
        <begin position="106"/>
        <end position="124"/>
    </location>
</feature>
<feature type="transmembrane region" description="Helical" evidence="5">
    <location>
        <begin position="366"/>
        <end position="384"/>
    </location>
</feature>
<feature type="transmembrane region" description="Helical" evidence="5">
    <location>
        <begin position="82"/>
        <end position="100"/>
    </location>
</feature>
<evidence type="ECO:0000256" key="3">
    <source>
        <dbReference type="ARBA" id="ARBA00022989"/>
    </source>
</evidence>
<keyword evidence="2 5" id="KW-0812">Transmembrane</keyword>
<dbReference type="InterPro" id="IPR036259">
    <property type="entry name" value="MFS_trans_sf"/>
</dbReference>
<keyword evidence="4 5" id="KW-0472">Membrane</keyword>
<dbReference type="PANTHER" id="PTHR23514">
    <property type="entry name" value="BYPASS OF STOP CODON PROTEIN 6"/>
    <property type="match status" value="1"/>
</dbReference>
<evidence type="ECO:0000256" key="2">
    <source>
        <dbReference type="ARBA" id="ARBA00022692"/>
    </source>
</evidence>
<dbReference type="PANTHER" id="PTHR23514:SF13">
    <property type="entry name" value="INNER MEMBRANE PROTEIN YBJJ"/>
    <property type="match status" value="1"/>
</dbReference>
<gene>
    <name evidence="6" type="ORF">HNR40_005614</name>
</gene>
<dbReference type="SUPFAM" id="SSF103473">
    <property type="entry name" value="MFS general substrate transporter"/>
    <property type="match status" value="1"/>
</dbReference>
<evidence type="ECO:0000313" key="7">
    <source>
        <dbReference type="Proteomes" id="UP000568380"/>
    </source>
</evidence>
<dbReference type="GO" id="GO:0022857">
    <property type="term" value="F:transmembrane transporter activity"/>
    <property type="evidence" value="ECO:0007669"/>
    <property type="project" value="InterPro"/>
</dbReference>
<dbReference type="Proteomes" id="UP000568380">
    <property type="component" value="Unassembled WGS sequence"/>
</dbReference>
<feature type="transmembrane region" description="Helical" evidence="5">
    <location>
        <begin position="244"/>
        <end position="269"/>
    </location>
</feature>